<organism evidence="1 2">
    <name type="scientific">Candidatus Tanganyikabacteria bacterium</name>
    <dbReference type="NCBI Taxonomy" id="2961651"/>
    <lineage>
        <taxon>Bacteria</taxon>
        <taxon>Bacillati</taxon>
        <taxon>Candidatus Sericytochromatia</taxon>
        <taxon>Candidatus Tanganyikabacteria</taxon>
    </lineage>
</organism>
<dbReference type="AlphaFoldDB" id="A0A937X7A7"/>
<protein>
    <submittedName>
        <fullName evidence="1">Uncharacterized protein</fullName>
    </submittedName>
</protein>
<evidence type="ECO:0000313" key="1">
    <source>
        <dbReference type="EMBL" id="MBM3275622.1"/>
    </source>
</evidence>
<sequence>MTTAAARSAAELLSEIGSWFSRDPIVAPEYRRACAEFFAGSQQPWYAPDERESQQAFGRCAEWFAYHRPSEVLGRTPFEHFLASLPLSGRVADRESVIRFRGQVYDMFDIVRSSDKELVLRAQRSEREYHVSGWGPTGWLRKGFIVLTRLYPWGEGFVPSPVITQFS</sequence>
<proteinExistence type="predicted"/>
<dbReference type="EMBL" id="VGJX01000655">
    <property type="protein sequence ID" value="MBM3275622.1"/>
    <property type="molecule type" value="Genomic_DNA"/>
</dbReference>
<name>A0A937X7A7_9BACT</name>
<comment type="caution">
    <text evidence="1">The sequence shown here is derived from an EMBL/GenBank/DDBJ whole genome shotgun (WGS) entry which is preliminary data.</text>
</comment>
<dbReference type="Proteomes" id="UP000703893">
    <property type="component" value="Unassembled WGS sequence"/>
</dbReference>
<evidence type="ECO:0000313" key="2">
    <source>
        <dbReference type="Proteomes" id="UP000703893"/>
    </source>
</evidence>
<feature type="non-terminal residue" evidence="1">
    <location>
        <position position="167"/>
    </location>
</feature>
<accession>A0A937X7A7</accession>
<reference evidence="1 2" key="1">
    <citation type="submission" date="2019-03" db="EMBL/GenBank/DDBJ databases">
        <title>Lake Tanganyika Metagenome-Assembled Genomes (MAGs).</title>
        <authorList>
            <person name="Tran P."/>
        </authorList>
    </citation>
    <scope>NUCLEOTIDE SEQUENCE [LARGE SCALE GENOMIC DNA]</scope>
    <source>
        <strain evidence="1">K_DeepCast_65m_m2_236</strain>
    </source>
</reference>
<gene>
    <name evidence="1" type="ORF">FJZ00_10740</name>
</gene>